<organism evidence="3 4">
    <name type="scientific">Falsiroseomonas stagni DSM 19981</name>
    <dbReference type="NCBI Taxonomy" id="1123062"/>
    <lineage>
        <taxon>Bacteria</taxon>
        <taxon>Pseudomonadati</taxon>
        <taxon>Pseudomonadota</taxon>
        <taxon>Alphaproteobacteria</taxon>
        <taxon>Acetobacterales</taxon>
        <taxon>Roseomonadaceae</taxon>
        <taxon>Falsiroseomonas</taxon>
    </lineage>
</organism>
<feature type="region of interest" description="Disordered" evidence="1">
    <location>
        <begin position="75"/>
        <end position="98"/>
    </location>
</feature>
<evidence type="ECO:0000256" key="2">
    <source>
        <dbReference type="SAM" id="SignalP"/>
    </source>
</evidence>
<dbReference type="Pfam" id="PF01161">
    <property type="entry name" value="PBP"/>
    <property type="match status" value="1"/>
</dbReference>
<name>A0A1I4A0Q6_9PROT</name>
<dbReference type="OrthoDB" id="9797506at2"/>
<evidence type="ECO:0008006" key="5">
    <source>
        <dbReference type="Google" id="ProtNLM"/>
    </source>
</evidence>
<evidence type="ECO:0000313" key="3">
    <source>
        <dbReference type="EMBL" id="SFK49918.1"/>
    </source>
</evidence>
<protein>
    <recommendedName>
        <fullName evidence="5">Phospholipid-binding protein, PBP family</fullName>
    </recommendedName>
</protein>
<dbReference type="SUPFAM" id="SSF49777">
    <property type="entry name" value="PEBP-like"/>
    <property type="match status" value="1"/>
</dbReference>
<dbReference type="RefSeq" id="WP_092959126.1">
    <property type="nucleotide sequence ID" value="NZ_FOSQ01000003.1"/>
</dbReference>
<dbReference type="InterPro" id="IPR036610">
    <property type="entry name" value="PEBP-like_sf"/>
</dbReference>
<dbReference type="AlphaFoldDB" id="A0A1I4A0Q6"/>
<dbReference type="EMBL" id="FOSQ01000003">
    <property type="protein sequence ID" value="SFK49918.1"/>
    <property type="molecule type" value="Genomic_DNA"/>
</dbReference>
<keyword evidence="2" id="KW-0732">Signal</keyword>
<dbReference type="PROSITE" id="PS51257">
    <property type="entry name" value="PROKAR_LIPOPROTEIN"/>
    <property type="match status" value="1"/>
</dbReference>
<keyword evidence="4" id="KW-1185">Reference proteome</keyword>
<evidence type="ECO:0000256" key="1">
    <source>
        <dbReference type="SAM" id="MobiDB-lite"/>
    </source>
</evidence>
<feature type="chain" id="PRO_5011527077" description="Phospholipid-binding protein, PBP family" evidence="2">
    <location>
        <begin position="22"/>
        <end position="140"/>
    </location>
</feature>
<dbReference type="STRING" id="1123062.SAMN02745775_10343"/>
<dbReference type="Gene3D" id="3.90.280.10">
    <property type="entry name" value="PEBP-like"/>
    <property type="match status" value="1"/>
</dbReference>
<evidence type="ECO:0000313" key="4">
    <source>
        <dbReference type="Proteomes" id="UP000199473"/>
    </source>
</evidence>
<reference evidence="3 4" key="1">
    <citation type="submission" date="2016-10" db="EMBL/GenBank/DDBJ databases">
        <authorList>
            <person name="de Groot N.N."/>
        </authorList>
    </citation>
    <scope>NUCLEOTIDE SEQUENCE [LARGE SCALE GENOMIC DNA]</scope>
    <source>
        <strain evidence="3 4">DSM 19981</strain>
    </source>
</reference>
<proteinExistence type="predicted"/>
<dbReference type="Proteomes" id="UP000199473">
    <property type="component" value="Unassembled WGS sequence"/>
</dbReference>
<sequence>MNARLLACLAGLSALTLSGCAGRETVPNPGTLGVDFAWAGIAACEATSPALRITGSPPTTTRFAVRLTDLNVPGFAHGGGEVPRGTPSPAGDEIPQGALTDAFRGPCPPVGPHRYRFTVQALDAQNRTVATGEAIRPFPP</sequence>
<feature type="signal peptide" evidence="2">
    <location>
        <begin position="1"/>
        <end position="21"/>
    </location>
</feature>
<gene>
    <name evidence="3" type="ORF">SAMN02745775_10343</name>
</gene>
<dbReference type="InterPro" id="IPR008914">
    <property type="entry name" value="PEBP"/>
</dbReference>
<accession>A0A1I4A0Q6</accession>